<keyword evidence="2" id="KW-0479">Metal-binding</keyword>
<dbReference type="PROSITE" id="PS50215">
    <property type="entry name" value="ADAM_MEPRO"/>
    <property type="match status" value="1"/>
</dbReference>
<dbReference type="EMBL" id="CAJNRD030001124">
    <property type="protein sequence ID" value="CAG5109258.1"/>
    <property type="molecule type" value="Genomic_DNA"/>
</dbReference>
<evidence type="ECO:0000313" key="6">
    <source>
        <dbReference type="Proteomes" id="UP000786811"/>
    </source>
</evidence>
<keyword evidence="2" id="KW-0862">Zinc</keyword>
<gene>
    <name evidence="5" type="ORF">HICCMSTLAB_LOCUS13894</name>
</gene>
<feature type="region of interest" description="Disordered" evidence="3">
    <location>
        <begin position="1"/>
        <end position="20"/>
    </location>
</feature>
<dbReference type="OrthoDB" id="7699651at2759"/>
<feature type="domain" description="Peptidase M12B" evidence="4">
    <location>
        <begin position="73"/>
        <end position="229"/>
    </location>
</feature>
<feature type="active site" evidence="2">
    <location>
        <position position="167"/>
    </location>
</feature>
<keyword evidence="1" id="KW-0645">Protease</keyword>
<protein>
    <submittedName>
        <fullName evidence="5">Similar to Venom metalloproteinase 3 (Eulophus pennicornis)</fullName>
    </submittedName>
</protein>
<dbReference type="PANTHER" id="PTHR11905:SF159">
    <property type="entry name" value="ADAM METALLOPROTEASE"/>
    <property type="match status" value="1"/>
</dbReference>
<proteinExistence type="predicted"/>
<sequence length="264" mass="30456">MDHARRHRRSLNKSPDHESDDHGMYHIIYEIPQFQKKMPSLQLKEALTSKRTYNREIHVPETIYPEILVIVDYSMNSFMHAQTLQDKIIYLLAFWNGVDMRYRNLVNPKIRLNIARIFDYNSQNPGCDSIGLAWPSGACDIHNRTMDKVDFIQNFGNFAGVKIGAHELGHLLGVNHDNITDNGCRDGDGYIMSTSNKYTGHGFNCSRCSLQEMNRFIRSEAATCLKQESSPKGKPLFRFLPEKLMNIHEQCDVNEYGSRNLISR</sequence>
<organism evidence="5 6">
    <name type="scientific">Cotesia congregata</name>
    <name type="common">Parasitoid wasp</name>
    <name type="synonym">Apanteles congregatus</name>
    <dbReference type="NCBI Taxonomy" id="51543"/>
    <lineage>
        <taxon>Eukaryota</taxon>
        <taxon>Metazoa</taxon>
        <taxon>Ecdysozoa</taxon>
        <taxon>Arthropoda</taxon>
        <taxon>Hexapoda</taxon>
        <taxon>Insecta</taxon>
        <taxon>Pterygota</taxon>
        <taxon>Neoptera</taxon>
        <taxon>Endopterygota</taxon>
        <taxon>Hymenoptera</taxon>
        <taxon>Apocrita</taxon>
        <taxon>Ichneumonoidea</taxon>
        <taxon>Braconidae</taxon>
        <taxon>Microgastrinae</taxon>
        <taxon>Cotesia</taxon>
    </lineage>
</organism>
<dbReference type="AlphaFoldDB" id="A0A8J2HUE8"/>
<dbReference type="GO" id="GO:0004222">
    <property type="term" value="F:metalloendopeptidase activity"/>
    <property type="evidence" value="ECO:0007669"/>
    <property type="project" value="InterPro"/>
</dbReference>
<comment type="caution">
    <text evidence="2">Lacks conserved residue(s) required for the propagation of feature annotation.</text>
</comment>
<reference evidence="5" key="1">
    <citation type="submission" date="2021-04" db="EMBL/GenBank/DDBJ databases">
        <authorList>
            <person name="Chebbi M.A.C M."/>
        </authorList>
    </citation>
    <scope>NUCLEOTIDE SEQUENCE</scope>
</reference>
<keyword evidence="6" id="KW-1185">Reference proteome</keyword>
<name>A0A8J2HUE8_COTCN</name>
<comment type="caution">
    <text evidence="5">The sequence shown here is derived from an EMBL/GenBank/DDBJ whole genome shotgun (WGS) entry which is preliminary data.</text>
</comment>
<feature type="binding site" evidence="2">
    <location>
        <position position="170"/>
    </location>
    <ligand>
        <name>Zn(2+)</name>
        <dbReference type="ChEBI" id="CHEBI:29105"/>
        <note>catalytic</note>
    </ligand>
</feature>
<feature type="binding site" evidence="2">
    <location>
        <position position="166"/>
    </location>
    <ligand>
        <name>Zn(2+)</name>
        <dbReference type="ChEBI" id="CHEBI:29105"/>
        <note>catalytic</note>
    </ligand>
</feature>
<evidence type="ECO:0000256" key="2">
    <source>
        <dbReference type="PROSITE-ProRule" id="PRU00276"/>
    </source>
</evidence>
<feature type="compositionally biased region" description="Basic residues" evidence="3">
    <location>
        <begin position="1"/>
        <end position="11"/>
    </location>
</feature>
<evidence type="ECO:0000313" key="5">
    <source>
        <dbReference type="EMBL" id="CAG5109258.1"/>
    </source>
</evidence>
<dbReference type="Pfam" id="PF01421">
    <property type="entry name" value="Reprolysin"/>
    <property type="match status" value="1"/>
</dbReference>
<feature type="binding site" evidence="2">
    <location>
        <position position="176"/>
    </location>
    <ligand>
        <name>Zn(2+)</name>
        <dbReference type="ChEBI" id="CHEBI:29105"/>
        <note>catalytic</note>
    </ligand>
</feature>
<dbReference type="InterPro" id="IPR001590">
    <property type="entry name" value="Peptidase_M12B"/>
</dbReference>
<keyword evidence="1" id="KW-0378">Hydrolase</keyword>
<evidence type="ECO:0000256" key="3">
    <source>
        <dbReference type="SAM" id="MobiDB-lite"/>
    </source>
</evidence>
<dbReference type="PANTHER" id="PTHR11905">
    <property type="entry name" value="ADAM A DISINTEGRIN AND METALLOPROTEASE DOMAIN"/>
    <property type="match status" value="1"/>
</dbReference>
<dbReference type="SUPFAM" id="SSF55486">
    <property type="entry name" value="Metalloproteases ('zincins'), catalytic domain"/>
    <property type="match status" value="1"/>
</dbReference>
<evidence type="ECO:0000259" key="4">
    <source>
        <dbReference type="PROSITE" id="PS50215"/>
    </source>
</evidence>
<dbReference type="Proteomes" id="UP000786811">
    <property type="component" value="Unassembled WGS sequence"/>
</dbReference>
<dbReference type="GO" id="GO:0046872">
    <property type="term" value="F:metal ion binding"/>
    <property type="evidence" value="ECO:0007669"/>
    <property type="project" value="UniProtKB-KW"/>
</dbReference>
<accession>A0A8J2HUE8</accession>
<dbReference type="GO" id="GO:0006509">
    <property type="term" value="P:membrane protein ectodomain proteolysis"/>
    <property type="evidence" value="ECO:0007669"/>
    <property type="project" value="TreeGrafter"/>
</dbReference>
<keyword evidence="1" id="KW-0482">Metalloprotease</keyword>
<dbReference type="InterPro" id="IPR024079">
    <property type="entry name" value="MetalloPept_cat_dom_sf"/>
</dbReference>
<dbReference type="Gene3D" id="3.40.390.10">
    <property type="entry name" value="Collagenase (Catalytic Domain)"/>
    <property type="match status" value="2"/>
</dbReference>
<evidence type="ECO:0000256" key="1">
    <source>
        <dbReference type="ARBA" id="ARBA00023049"/>
    </source>
</evidence>